<evidence type="ECO:0000259" key="16">
    <source>
        <dbReference type="PROSITE" id="PS50885"/>
    </source>
</evidence>
<feature type="domain" description="HAMP" evidence="16">
    <location>
        <begin position="368"/>
        <end position="423"/>
    </location>
</feature>
<protein>
    <recommendedName>
        <fullName evidence="3">histidine kinase</fullName>
        <ecNumber evidence="3">2.7.13.3</ecNumber>
    </recommendedName>
</protein>
<evidence type="ECO:0000259" key="15">
    <source>
        <dbReference type="PROSITE" id="PS50110"/>
    </source>
</evidence>
<evidence type="ECO:0000313" key="17">
    <source>
        <dbReference type="EMBL" id="CAK9862043.1"/>
    </source>
</evidence>
<feature type="coiled-coil region" evidence="12">
    <location>
        <begin position="446"/>
        <end position="473"/>
    </location>
</feature>
<accession>A0ABP1AHM7</accession>
<dbReference type="Pfam" id="PF02743">
    <property type="entry name" value="dCache_1"/>
    <property type="match status" value="1"/>
</dbReference>
<evidence type="ECO:0000256" key="2">
    <source>
        <dbReference type="ARBA" id="ARBA00004651"/>
    </source>
</evidence>
<proteinExistence type="predicted"/>
<dbReference type="Gene3D" id="3.40.50.2300">
    <property type="match status" value="1"/>
</dbReference>
<dbReference type="SMART" id="SM00388">
    <property type="entry name" value="HisKA"/>
    <property type="match status" value="1"/>
</dbReference>
<keyword evidence="7 13" id="KW-0812">Transmembrane</keyword>
<dbReference type="Proteomes" id="UP001497522">
    <property type="component" value="Chromosome 12"/>
</dbReference>
<dbReference type="SUPFAM" id="SSF55874">
    <property type="entry name" value="ATPase domain of HSP90 chaperone/DNA topoisomerase II/histidine kinase"/>
    <property type="match status" value="1"/>
</dbReference>
<dbReference type="InterPro" id="IPR036097">
    <property type="entry name" value="HisK_dim/P_sf"/>
</dbReference>
<organism evidence="17 18">
    <name type="scientific">Sphagnum jensenii</name>
    <dbReference type="NCBI Taxonomy" id="128206"/>
    <lineage>
        <taxon>Eukaryota</taxon>
        <taxon>Viridiplantae</taxon>
        <taxon>Streptophyta</taxon>
        <taxon>Embryophyta</taxon>
        <taxon>Bryophyta</taxon>
        <taxon>Sphagnophytina</taxon>
        <taxon>Sphagnopsida</taxon>
        <taxon>Sphagnales</taxon>
        <taxon>Sphagnaceae</taxon>
        <taxon>Sphagnum</taxon>
    </lineage>
</organism>
<keyword evidence="4" id="KW-1003">Cell membrane</keyword>
<evidence type="ECO:0000256" key="12">
    <source>
        <dbReference type="SAM" id="Coils"/>
    </source>
</evidence>
<dbReference type="PRINTS" id="PR00344">
    <property type="entry name" value="BCTRLSENSOR"/>
</dbReference>
<evidence type="ECO:0000256" key="4">
    <source>
        <dbReference type="ARBA" id="ARBA00022475"/>
    </source>
</evidence>
<dbReference type="Gene3D" id="1.10.287.130">
    <property type="match status" value="1"/>
</dbReference>
<dbReference type="InterPro" id="IPR004358">
    <property type="entry name" value="Sig_transdc_His_kin-like_C"/>
</dbReference>
<dbReference type="SMART" id="SM00448">
    <property type="entry name" value="REC"/>
    <property type="match status" value="1"/>
</dbReference>
<dbReference type="InterPro" id="IPR001789">
    <property type="entry name" value="Sig_transdc_resp-reg_receiver"/>
</dbReference>
<evidence type="ECO:0000313" key="18">
    <source>
        <dbReference type="Proteomes" id="UP001497522"/>
    </source>
</evidence>
<dbReference type="InterPro" id="IPR011006">
    <property type="entry name" value="CheY-like_superfamily"/>
</dbReference>
<evidence type="ECO:0000256" key="10">
    <source>
        <dbReference type="ARBA" id="ARBA00023136"/>
    </source>
</evidence>
<comment type="subcellular location">
    <subcellularLocation>
        <location evidence="2">Cell membrane</location>
        <topology evidence="2">Multi-pass membrane protein</topology>
    </subcellularLocation>
</comment>
<evidence type="ECO:0000256" key="7">
    <source>
        <dbReference type="ARBA" id="ARBA00022692"/>
    </source>
</evidence>
<feature type="transmembrane region" description="Helical" evidence="13">
    <location>
        <begin position="69"/>
        <end position="94"/>
    </location>
</feature>
<dbReference type="CDD" id="cd00082">
    <property type="entry name" value="HisKA"/>
    <property type="match status" value="1"/>
</dbReference>
<dbReference type="CDD" id="cd17546">
    <property type="entry name" value="REC_hyHK_CKI1_RcsC-like"/>
    <property type="match status" value="1"/>
</dbReference>
<keyword evidence="18" id="KW-1185">Reference proteome</keyword>
<dbReference type="PROSITE" id="PS50885">
    <property type="entry name" value="HAMP"/>
    <property type="match status" value="1"/>
</dbReference>
<evidence type="ECO:0000259" key="14">
    <source>
        <dbReference type="PROSITE" id="PS50109"/>
    </source>
</evidence>
<keyword evidence="8" id="KW-0418">Kinase</keyword>
<dbReference type="InterPro" id="IPR003661">
    <property type="entry name" value="HisK_dim/P_dom"/>
</dbReference>
<dbReference type="SUPFAM" id="SSF52172">
    <property type="entry name" value="CheY-like"/>
    <property type="match status" value="1"/>
</dbReference>
<dbReference type="PROSITE" id="PS50110">
    <property type="entry name" value="RESPONSE_REGULATORY"/>
    <property type="match status" value="1"/>
</dbReference>
<feature type="transmembrane region" description="Helical" evidence="13">
    <location>
        <begin position="346"/>
        <end position="367"/>
    </location>
</feature>
<dbReference type="PANTHER" id="PTHR45339:SF3">
    <property type="entry name" value="HISTIDINE KINASE"/>
    <property type="match status" value="1"/>
</dbReference>
<sequence>MVNCSGFWACHRMQSNHVSPSTLVQETSSIDFMQVQEGSSSMNEVNPDQRLPVTQSGRQPSKKSLRVSIWLKLTLFIGTLVVVSGGVLSLVLWFNSRTQLVQEIDRRLTSVAILRKEQISDYLSDNIEKMELVSTRIQIVNYLANLANVSESIAQSDLESAVSAVSEFMSAAVYDRNGTLKFATDPSQYNLSLSQDAINLVRKDVHFDYPIRDPTGWMFLISRGITLESQGLVGVLLAWVNASRLQQLVTDRTGLQDTGELIVGAPDGQEVHLLLPPALDPSVTQIPLAGAIKLACVDMANGTTIEKDYRGVVVIAAYTPVGYENWGLVAKISEHEAFRPVSRIRIVIIVAMTCILVVGIFASLVLAKLVTAPIIELGKTAAAIGGGDMTARVNIGRVIFRDEIDDLRLIFNSMVEEIAASHAAMEQKCAEVTRRTQDVALVNEALKKEIEERMRVEVELKKAKDAAQQADKMKSQFLANMSHEIRTPLNGIINCTELCLDTRISPEQQEYLDLVRFSAKHLMRIITDILDFSKIEAGKLEMEDIQFSLYDQLEHAVSVLAARANKKGLELACQVDQSVPDQIIGDPGRLFQVFVNLIGNSIKFTSQGEVVVSALVRSRDGDNIELLFSVRDTGIGIPKHKQSLLFQAFSQVDSSTTRLYGGTGLGLVISSKLAAAMGGTMWVESAEGKGSTFHFTASFHIPPVSNDKVQGPGKGLHILVAEDNIVNQRVAVTLLQKWGHTTVLACNGAEAVEKSAKENFDLILMDVQMPVLDGFRATTSIRQMEQSRSSNIDSTTKVRFMPIVAMTAHAMSGDAERIISAGMDGYISKPLNAKKLQELLQLVATGQLQKSHSTLQALTDDT</sequence>
<dbReference type="InterPro" id="IPR003594">
    <property type="entry name" value="HATPase_dom"/>
</dbReference>
<dbReference type="InterPro" id="IPR036890">
    <property type="entry name" value="HATPase_C_sf"/>
</dbReference>
<dbReference type="SMART" id="SM00304">
    <property type="entry name" value="HAMP"/>
    <property type="match status" value="1"/>
</dbReference>
<evidence type="ECO:0000256" key="13">
    <source>
        <dbReference type="SAM" id="Phobius"/>
    </source>
</evidence>
<gene>
    <name evidence="17" type="ORF">CSSPJE1EN2_LOCUS5038</name>
</gene>
<dbReference type="InterPro" id="IPR005467">
    <property type="entry name" value="His_kinase_dom"/>
</dbReference>
<dbReference type="PANTHER" id="PTHR45339">
    <property type="entry name" value="HYBRID SIGNAL TRANSDUCTION HISTIDINE KINASE J"/>
    <property type="match status" value="1"/>
</dbReference>
<evidence type="ECO:0000256" key="8">
    <source>
        <dbReference type="ARBA" id="ARBA00022777"/>
    </source>
</evidence>
<feature type="domain" description="Response regulatory" evidence="15">
    <location>
        <begin position="717"/>
        <end position="844"/>
    </location>
</feature>
<reference evidence="17" key="1">
    <citation type="submission" date="2024-03" db="EMBL/GenBank/DDBJ databases">
        <authorList>
            <consortium name="ELIXIR-Norway"/>
            <consortium name="Elixir Norway"/>
        </authorList>
    </citation>
    <scope>NUCLEOTIDE SEQUENCE</scope>
</reference>
<dbReference type="Pfam" id="PF00672">
    <property type="entry name" value="HAMP"/>
    <property type="match status" value="1"/>
</dbReference>
<dbReference type="Gene3D" id="3.30.565.10">
    <property type="entry name" value="Histidine kinase-like ATPase, C-terminal domain"/>
    <property type="match status" value="1"/>
</dbReference>
<evidence type="ECO:0000256" key="3">
    <source>
        <dbReference type="ARBA" id="ARBA00012438"/>
    </source>
</evidence>
<dbReference type="PROSITE" id="PS50109">
    <property type="entry name" value="HIS_KIN"/>
    <property type="match status" value="1"/>
</dbReference>
<dbReference type="Pfam" id="PF00072">
    <property type="entry name" value="Response_reg"/>
    <property type="match status" value="1"/>
</dbReference>
<dbReference type="SUPFAM" id="SSF47384">
    <property type="entry name" value="Homodimeric domain of signal transducing histidine kinase"/>
    <property type="match status" value="1"/>
</dbReference>
<keyword evidence="10 13" id="KW-0472">Membrane</keyword>
<keyword evidence="9 13" id="KW-1133">Transmembrane helix</keyword>
<feature type="modified residue" description="4-aspartylphosphate" evidence="11">
    <location>
        <position position="766"/>
    </location>
</feature>
<dbReference type="EMBL" id="OZ023713">
    <property type="protein sequence ID" value="CAK9862043.1"/>
    <property type="molecule type" value="Genomic_DNA"/>
</dbReference>
<dbReference type="Pfam" id="PF02518">
    <property type="entry name" value="HATPase_c"/>
    <property type="match status" value="1"/>
</dbReference>
<name>A0ABP1AHM7_9BRYO</name>
<feature type="domain" description="Histidine kinase" evidence="14">
    <location>
        <begin position="480"/>
        <end position="701"/>
    </location>
</feature>
<keyword evidence="12" id="KW-0175">Coiled coil</keyword>
<evidence type="ECO:0000256" key="11">
    <source>
        <dbReference type="PROSITE-ProRule" id="PRU00169"/>
    </source>
</evidence>
<evidence type="ECO:0000256" key="1">
    <source>
        <dbReference type="ARBA" id="ARBA00000085"/>
    </source>
</evidence>
<dbReference type="SMART" id="SM00387">
    <property type="entry name" value="HATPase_c"/>
    <property type="match status" value="1"/>
</dbReference>
<dbReference type="InterPro" id="IPR033479">
    <property type="entry name" value="dCache_1"/>
</dbReference>
<comment type="catalytic activity">
    <reaction evidence="1">
        <text>ATP + protein L-histidine = ADP + protein N-phospho-L-histidine.</text>
        <dbReference type="EC" id="2.7.13.3"/>
    </reaction>
</comment>
<keyword evidence="5 11" id="KW-0597">Phosphoprotein</keyword>
<dbReference type="Gene3D" id="6.10.340.10">
    <property type="match status" value="1"/>
</dbReference>
<dbReference type="CDD" id="cd06225">
    <property type="entry name" value="HAMP"/>
    <property type="match status" value="1"/>
</dbReference>
<dbReference type="EC" id="2.7.13.3" evidence="3"/>
<evidence type="ECO:0000256" key="9">
    <source>
        <dbReference type="ARBA" id="ARBA00022989"/>
    </source>
</evidence>
<dbReference type="InterPro" id="IPR003660">
    <property type="entry name" value="HAMP_dom"/>
</dbReference>
<dbReference type="Pfam" id="PF00512">
    <property type="entry name" value="HisKA"/>
    <property type="match status" value="1"/>
</dbReference>
<keyword evidence="6" id="KW-0808">Transferase</keyword>
<evidence type="ECO:0000256" key="5">
    <source>
        <dbReference type="ARBA" id="ARBA00022553"/>
    </source>
</evidence>
<evidence type="ECO:0000256" key="6">
    <source>
        <dbReference type="ARBA" id="ARBA00022679"/>
    </source>
</evidence>
<dbReference type="CDD" id="cd16922">
    <property type="entry name" value="HATPase_EvgS-ArcB-TorS-like"/>
    <property type="match status" value="1"/>
</dbReference>